<evidence type="ECO:0000313" key="2">
    <source>
        <dbReference type="Proteomes" id="UP000078541"/>
    </source>
</evidence>
<accession>A0A195EYN0</accession>
<dbReference type="Proteomes" id="UP000078541">
    <property type="component" value="Unassembled WGS sequence"/>
</dbReference>
<protein>
    <submittedName>
        <fullName evidence="1">Uncharacterized protein</fullName>
    </submittedName>
</protein>
<reference evidence="1 2" key="1">
    <citation type="submission" date="2016-03" db="EMBL/GenBank/DDBJ databases">
        <title>Trachymyrmex septentrionalis WGS genome.</title>
        <authorList>
            <person name="Nygaard S."/>
            <person name="Hu H."/>
            <person name="Boomsma J."/>
            <person name="Zhang G."/>
        </authorList>
    </citation>
    <scope>NUCLEOTIDE SEQUENCE [LARGE SCALE GENOMIC DNA]</scope>
    <source>
        <strain evidence="1">Tsep2-gDNA-1</strain>
        <tissue evidence="1">Whole body</tissue>
    </source>
</reference>
<dbReference type="EMBL" id="KQ981905">
    <property type="protein sequence ID" value="KYN33400.1"/>
    <property type="molecule type" value="Genomic_DNA"/>
</dbReference>
<gene>
    <name evidence="1" type="ORF">ALC56_12112</name>
</gene>
<keyword evidence="2" id="KW-1185">Reference proteome</keyword>
<name>A0A195EYN0_9HYME</name>
<dbReference type="AlphaFoldDB" id="A0A195EYN0"/>
<organism evidence="1 2">
    <name type="scientific">Trachymyrmex septentrionalis</name>
    <dbReference type="NCBI Taxonomy" id="34720"/>
    <lineage>
        <taxon>Eukaryota</taxon>
        <taxon>Metazoa</taxon>
        <taxon>Ecdysozoa</taxon>
        <taxon>Arthropoda</taxon>
        <taxon>Hexapoda</taxon>
        <taxon>Insecta</taxon>
        <taxon>Pterygota</taxon>
        <taxon>Neoptera</taxon>
        <taxon>Endopterygota</taxon>
        <taxon>Hymenoptera</taxon>
        <taxon>Apocrita</taxon>
        <taxon>Aculeata</taxon>
        <taxon>Formicoidea</taxon>
        <taxon>Formicidae</taxon>
        <taxon>Myrmicinae</taxon>
        <taxon>Trachymyrmex</taxon>
    </lineage>
</organism>
<sequence>MFNIFTTRRNSCTSCCMKESSVSHPKLLACRKIVTHGTPFVRLVQHSYSNRRSLLAFYILPFATTENKNKLIKEPTNADQYIINKYMKMCALTLLCVHLFDLVNLNGCEAELFEVLLIVYVVHREADVDGRFEGAAYPGDGLRRRGYVVRVDQRLWLLLLLLLIVLRC</sequence>
<proteinExistence type="predicted"/>
<evidence type="ECO:0000313" key="1">
    <source>
        <dbReference type="EMBL" id="KYN33400.1"/>
    </source>
</evidence>